<evidence type="ECO:0000256" key="1">
    <source>
        <dbReference type="ARBA" id="ARBA00005952"/>
    </source>
</evidence>
<dbReference type="Pfam" id="PF01029">
    <property type="entry name" value="NusB"/>
    <property type="match status" value="1"/>
</dbReference>
<dbReference type="SUPFAM" id="SSF48013">
    <property type="entry name" value="NusB-like"/>
    <property type="match status" value="1"/>
</dbReference>
<proteinExistence type="inferred from homology"/>
<sequence>MASNRHFARIILMQSLYELSTRGGVDLSIIVERNIAQHDFEDNNQDFMRKIASGIVGHLEEIDKIIAIAAPEWPLSQIAQVDLSILRLAMFELLFDDEVPPKAVINEAVELGKAFGGENTSKFVNGVLGTVYRNSAKYQPEENEPEKPAAGAVKSEVAKTTKKTAKPNSAVRQNKKKKE</sequence>
<evidence type="ECO:0000313" key="10">
    <source>
        <dbReference type="Proteomes" id="UP000179010"/>
    </source>
</evidence>
<comment type="function">
    <text evidence="6">Involved in transcription antitermination. Required for transcription of ribosomal RNA (rRNA) genes. Binds specifically to the boxA antiterminator sequence of the ribosomal RNA (rrn) operons.</text>
</comment>
<keyword evidence="4 6" id="KW-0805">Transcription regulation</keyword>
<comment type="caution">
    <text evidence="9">The sequence shown here is derived from an EMBL/GenBank/DDBJ whole genome shotgun (WGS) entry which is preliminary data.</text>
</comment>
<organism evidence="9 10">
    <name type="scientific">candidate division Kazan bacterium RIFCSPLOWO2_01_FULL_48_13</name>
    <dbReference type="NCBI Taxonomy" id="1798539"/>
    <lineage>
        <taxon>Bacteria</taxon>
        <taxon>Bacteria division Kazan-3B-28</taxon>
    </lineage>
</organism>
<evidence type="ECO:0000256" key="7">
    <source>
        <dbReference type="SAM" id="MobiDB-lite"/>
    </source>
</evidence>
<dbReference type="InterPro" id="IPR011605">
    <property type="entry name" value="NusB_fam"/>
</dbReference>
<comment type="similarity">
    <text evidence="1 6">Belongs to the NusB family.</text>
</comment>
<dbReference type="InterPro" id="IPR006027">
    <property type="entry name" value="NusB_RsmB_TIM44"/>
</dbReference>
<dbReference type="HAMAP" id="MF_00073">
    <property type="entry name" value="NusB"/>
    <property type="match status" value="1"/>
</dbReference>
<protein>
    <recommendedName>
        <fullName evidence="6">Transcription antitermination protein NusB</fullName>
    </recommendedName>
    <alternativeName>
        <fullName evidence="6">Antitermination factor NusB</fullName>
    </alternativeName>
</protein>
<feature type="region of interest" description="Disordered" evidence="7">
    <location>
        <begin position="137"/>
        <end position="179"/>
    </location>
</feature>
<dbReference type="GO" id="GO:0005829">
    <property type="term" value="C:cytosol"/>
    <property type="evidence" value="ECO:0007669"/>
    <property type="project" value="TreeGrafter"/>
</dbReference>
<reference evidence="9 10" key="1">
    <citation type="journal article" date="2016" name="Nat. Commun.">
        <title>Thousands of microbial genomes shed light on interconnected biogeochemical processes in an aquifer system.</title>
        <authorList>
            <person name="Anantharaman K."/>
            <person name="Brown C.T."/>
            <person name="Hug L.A."/>
            <person name="Sharon I."/>
            <person name="Castelle C.J."/>
            <person name="Probst A.J."/>
            <person name="Thomas B.C."/>
            <person name="Singh A."/>
            <person name="Wilkins M.J."/>
            <person name="Karaoz U."/>
            <person name="Brodie E.L."/>
            <person name="Williams K.H."/>
            <person name="Hubbard S.S."/>
            <person name="Banfield J.F."/>
        </authorList>
    </citation>
    <scope>NUCLEOTIDE SEQUENCE [LARGE SCALE GENOMIC DNA]</scope>
</reference>
<dbReference type="GO" id="GO:0031564">
    <property type="term" value="P:transcription antitermination"/>
    <property type="evidence" value="ECO:0007669"/>
    <property type="project" value="UniProtKB-KW"/>
</dbReference>
<dbReference type="GO" id="GO:0003723">
    <property type="term" value="F:RNA binding"/>
    <property type="evidence" value="ECO:0007669"/>
    <property type="project" value="UniProtKB-UniRule"/>
</dbReference>
<keyword evidence="5 6" id="KW-0804">Transcription</keyword>
<feature type="domain" description="NusB/RsmB/TIM44" evidence="8">
    <location>
        <begin position="8"/>
        <end position="133"/>
    </location>
</feature>
<evidence type="ECO:0000313" key="9">
    <source>
        <dbReference type="EMBL" id="OGB85527.1"/>
    </source>
</evidence>
<dbReference type="Gene3D" id="1.10.940.10">
    <property type="entry name" value="NusB-like"/>
    <property type="match status" value="1"/>
</dbReference>
<evidence type="ECO:0000256" key="3">
    <source>
        <dbReference type="ARBA" id="ARBA00022884"/>
    </source>
</evidence>
<dbReference type="Proteomes" id="UP000179010">
    <property type="component" value="Unassembled WGS sequence"/>
</dbReference>
<keyword evidence="3 6" id="KW-0694">RNA-binding</keyword>
<evidence type="ECO:0000256" key="2">
    <source>
        <dbReference type="ARBA" id="ARBA00022814"/>
    </source>
</evidence>
<dbReference type="EMBL" id="METE01000002">
    <property type="protein sequence ID" value="OGB85527.1"/>
    <property type="molecule type" value="Genomic_DNA"/>
</dbReference>
<dbReference type="NCBIfam" id="TIGR01951">
    <property type="entry name" value="nusB"/>
    <property type="match status" value="1"/>
</dbReference>
<gene>
    <name evidence="6" type="primary">nusB</name>
    <name evidence="9" type="ORF">A2994_00685</name>
</gene>
<dbReference type="AlphaFoldDB" id="A0A1F4PPC5"/>
<accession>A0A1F4PPC5</accession>
<name>A0A1F4PPC5_UNCK3</name>
<dbReference type="GO" id="GO:0006353">
    <property type="term" value="P:DNA-templated transcription termination"/>
    <property type="evidence" value="ECO:0007669"/>
    <property type="project" value="UniProtKB-UniRule"/>
</dbReference>
<evidence type="ECO:0000256" key="4">
    <source>
        <dbReference type="ARBA" id="ARBA00023015"/>
    </source>
</evidence>
<evidence type="ECO:0000256" key="6">
    <source>
        <dbReference type="HAMAP-Rule" id="MF_00073"/>
    </source>
</evidence>
<evidence type="ECO:0000256" key="5">
    <source>
        <dbReference type="ARBA" id="ARBA00023163"/>
    </source>
</evidence>
<evidence type="ECO:0000259" key="8">
    <source>
        <dbReference type="Pfam" id="PF01029"/>
    </source>
</evidence>
<dbReference type="PANTHER" id="PTHR11078:SF3">
    <property type="entry name" value="ANTITERMINATION NUSB DOMAIN-CONTAINING PROTEIN"/>
    <property type="match status" value="1"/>
</dbReference>
<dbReference type="InterPro" id="IPR035926">
    <property type="entry name" value="NusB-like_sf"/>
</dbReference>
<dbReference type="PANTHER" id="PTHR11078">
    <property type="entry name" value="N UTILIZATION SUBSTANCE PROTEIN B-RELATED"/>
    <property type="match status" value="1"/>
</dbReference>
<keyword evidence="2 6" id="KW-0889">Transcription antitermination</keyword>
<dbReference type="STRING" id="1798539.A2994_00685"/>